<dbReference type="VEuPathDB" id="FungiDB:CXQ87_003026"/>
<feature type="compositionally biased region" description="Acidic residues" evidence="11">
    <location>
        <begin position="979"/>
        <end position="992"/>
    </location>
</feature>
<feature type="region of interest" description="Disordered" evidence="11">
    <location>
        <begin position="1183"/>
        <end position="1217"/>
    </location>
</feature>
<feature type="transmembrane region" description="Helical" evidence="12">
    <location>
        <begin position="346"/>
        <end position="370"/>
    </location>
</feature>
<feature type="region of interest" description="Disordered" evidence="11">
    <location>
        <begin position="1413"/>
        <end position="1489"/>
    </location>
</feature>
<feature type="transmembrane region" description="Helical" evidence="12">
    <location>
        <begin position="537"/>
        <end position="559"/>
    </location>
</feature>
<dbReference type="Pfam" id="PF12349">
    <property type="entry name" value="Sterol-sensing"/>
    <property type="match status" value="1"/>
</dbReference>
<feature type="compositionally biased region" description="Low complexity" evidence="11">
    <location>
        <begin position="1093"/>
        <end position="1103"/>
    </location>
</feature>
<dbReference type="InterPro" id="IPR032640">
    <property type="entry name" value="AMPK1_CBM"/>
</dbReference>
<dbReference type="Gene3D" id="2.60.40.10">
    <property type="entry name" value="Immunoglobulins"/>
    <property type="match status" value="1"/>
</dbReference>
<dbReference type="Pfam" id="PF22314">
    <property type="entry name" value="NPC1_MLD"/>
    <property type="match status" value="1"/>
</dbReference>
<evidence type="ECO:0000256" key="12">
    <source>
        <dbReference type="SAM" id="Phobius"/>
    </source>
</evidence>
<proteinExistence type="inferred from homology"/>
<dbReference type="GeneID" id="37003026"/>
<gene>
    <name evidence="14" type="ORF">CXQ87_003026</name>
</gene>
<dbReference type="PROSITE" id="PS50156">
    <property type="entry name" value="SSD"/>
    <property type="match status" value="1"/>
</dbReference>
<dbReference type="Pfam" id="PF16561">
    <property type="entry name" value="AMPK1_CBM"/>
    <property type="match status" value="1"/>
</dbReference>
<evidence type="ECO:0000313" key="14">
    <source>
        <dbReference type="EMBL" id="PVH15189.1"/>
    </source>
</evidence>
<feature type="compositionally biased region" description="Basic and acidic residues" evidence="11">
    <location>
        <begin position="1363"/>
        <end position="1373"/>
    </location>
</feature>
<comment type="similarity">
    <text evidence="2">Belongs to the patched family.</text>
</comment>
<dbReference type="RefSeq" id="XP_025336129.1">
    <property type="nucleotide sequence ID" value="XM_025481511.1"/>
</dbReference>
<protein>
    <recommendedName>
        <fullName evidence="13">SSD domain-containing protein</fullName>
    </recommendedName>
</protein>
<feature type="transmembrane region" description="Helical" evidence="12">
    <location>
        <begin position="376"/>
        <end position="399"/>
    </location>
</feature>
<dbReference type="CDD" id="cd02859">
    <property type="entry name" value="E_set_AMPKbeta_like_N"/>
    <property type="match status" value="1"/>
</dbReference>
<keyword evidence="9" id="KW-1015">Disulfide bond</keyword>
<feature type="region of interest" description="Disordered" evidence="11">
    <location>
        <begin position="1022"/>
        <end position="1168"/>
    </location>
</feature>
<dbReference type="Gene3D" id="1.20.1640.10">
    <property type="entry name" value="Multidrug efflux transporter AcrB transmembrane domain"/>
    <property type="match status" value="1"/>
</dbReference>
<evidence type="ECO:0000256" key="7">
    <source>
        <dbReference type="ARBA" id="ARBA00023098"/>
    </source>
</evidence>
<dbReference type="PANTHER" id="PTHR45727">
    <property type="entry name" value="NPC INTRACELLULAR CHOLESTEROL TRANSPORTER 1"/>
    <property type="match status" value="1"/>
</dbReference>
<dbReference type="GO" id="GO:0016020">
    <property type="term" value="C:membrane"/>
    <property type="evidence" value="ECO:0007669"/>
    <property type="project" value="TreeGrafter"/>
</dbReference>
<feature type="domain" description="SSD" evidence="13">
    <location>
        <begin position="309"/>
        <end position="478"/>
    </location>
</feature>
<feature type="compositionally biased region" description="Basic and acidic residues" evidence="11">
    <location>
        <begin position="898"/>
        <end position="923"/>
    </location>
</feature>
<feature type="region of interest" description="Disordered" evidence="11">
    <location>
        <begin position="1232"/>
        <end position="1277"/>
    </location>
</feature>
<dbReference type="GO" id="GO:0015918">
    <property type="term" value="P:sterol transport"/>
    <property type="evidence" value="ECO:0007669"/>
    <property type="project" value="TreeGrafter"/>
</dbReference>
<dbReference type="InterPro" id="IPR014756">
    <property type="entry name" value="Ig_E-set"/>
</dbReference>
<dbReference type="InterPro" id="IPR013783">
    <property type="entry name" value="Ig-like_fold"/>
</dbReference>
<dbReference type="EMBL" id="PKFP01000003">
    <property type="protein sequence ID" value="PVH15189.1"/>
    <property type="molecule type" value="Genomic_DNA"/>
</dbReference>
<feature type="compositionally biased region" description="Basic and acidic residues" evidence="11">
    <location>
        <begin position="1245"/>
        <end position="1277"/>
    </location>
</feature>
<dbReference type="GO" id="GO:0006629">
    <property type="term" value="P:lipid metabolic process"/>
    <property type="evidence" value="ECO:0007669"/>
    <property type="project" value="UniProtKB-KW"/>
</dbReference>
<dbReference type="PANTHER" id="PTHR45727:SF2">
    <property type="entry name" value="NPC INTRACELLULAR CHOLESTEROL TRANSPORTER 1"/>
    <property type="match status" value="1"/>
</dbReference>
<sequence>MHIARQRRHQIEQWNRLIGGEEHHTHTHDDSPMIDTHISPKNKNVSLPSQKWQSFRESVVIGLERSFTQIGYHCAKFPAITISASILLVILCGSGLSRLTWETEPVKLWVSPNEPALHNKQYFEDTFGEWYRIEQLFIASSEKEKAVLSWENVQWWFEKELELYTLRDSKNKSISLEEFCFKPLGDSCAIESFPQYFGGEIGFLNENNWQKQISSCAESPVECLPPFQQPLNKNLLFSSSEVLESEAFVVTILLESNSSSQDYQLRVTEYEHSLQKWIKGLQAERPDLKISYSTESSLEEELNQSTNTDVKIVVISYLVMFLYASLALGGKIPKSLNLKTLIRTRFLLGLSGIIIILLSVVSAAGVFAYLGVKSTLIIAEVIPFLVLAIGVDNIFLIVHELHCITEKLPEVDVEDRISQALGKIGPSCFISAGLQVMMFLLATSVQMPAVRNFAFYSAGAVGINFLLQMSAFISLLSLDQRRLESNRVDCIPWVQLDHQVALDQQEFTVDHIEYDFSTYIRKSYAPWLLKPSNKRKILSVFLVWLGISLCLLPGIELGLDQKIALPSSSYLVDYFESVYKYLNVGPPVFFVVKDLDVTNREEQQALCGKFSTCNEFSLANILEQEFKRSEVSTIAEPASNWLDDFLNWLNPALDQCCRFKNTMEGLPQGKEFMKFFRQWITEPSDPCPLGGKATYSNSLKYNSSKVEASYFRTSHTPMRSQKDFIVGFKNSIRIVNEVKKYIGARSTGPNEVIVTGTFDNWSKSYSLVKQADGSFELNVPLDRSSEVLYKYVVDGDWTTSKDQKTTSDSSGHTNNVLEPVKAKDYKGTTSRIPEAGGIGAAVAQGSSATASSHAGDKDLKTTVLPSSEGKQTTLGEPGIFVPQAKDTEALAAFENVRNVDPKTLNEPKDDEKFTKELTPEEKKKQKKKLKKTQYKLRKKQQKQAAGGAAVGAAGGAAAGGAAAGGAAAGSAGSKATTGEDNDQDNDQSEDSEYEKSPEPEAVEATVTGTILGAVGGAATAGAGGALVGALGGASAGQAAHNYSSSHSEDASTTTKTEETEAPQTLDPGRQALNIPGSIAGVDKVPTRDDDNLATKTKTLDTLTSSEYVDSKDEDAPDSSNAAVGGAAVGGAAVGAIPEDKKAEATTQDGLSKQNENTEEYPVKGDLTQAGAAAVPVTAVYEDKKSAQNGADKPSTEDALKKQKENTESYPAKDDLTTAGAAAVPVAAVYADKKTDGGASQVEPLDSDKLAKSIEDKTDFPEDPQAKEAEDKDKKHDAAVVGAGAAAGVAAGAVGGTAASRGAGAAPAKETTEPAVPVQPVSQEKAAPVSKAAEPKVDAPVASKDGSEVPGVFGSGSAVTPEVGPKEVSAKEVDAAPVTRSNDHRYDSEDEIIIAQGGESVKQVEKRIQEWEGDVSVEQIQPSPSEARRLAEEAHLSKQAQLAAERGQEVASPSNPPAGPVKADKKSPKKAEKAPNAAQQHATKTKKGILSKLKKIFK</sequence>
<organism evidence="14 15">
    <name type="scientific">Candidozyma duobushaemuli</name>
    <dbReference type="NCBI Taxonomy" id="1231522"/>
    <lineage>
        <taxon>Eukaryota</taxon>
        <taxon>Fungi</taxon>
        <taxon>Dikarya</taxon>
        <taxon>Ascomycota</taxon>
        <taxon>Saccharomycotina</taxon>
        <taxon>Pichiomycetes</taxon>
        <taxon>Metschnikowiaceae</taxon>
        <taxon>Candidozyma</taxon>
    </lineage>
</organism>
<evidence type="ECO:0000256" key="3">
    <source>
        <dbReference type="ARBA" id="ARBA00022448"/>
    </source>
</evidence>
<dbReference type="GO" id="GO:0032934">
    <property type="term" value="F:sterol binding"/>
    <property type="evidence" value="ECO:0007669"/>
    <property type="project" value="TreeGrafter"/>
</dbReference>
<keyword evidence="7" id="KW-0443">Lipid metabolism</keyword>
<dbReference type="InterPro" id="IPR000731">
    <property type="entry name" value="SSD"/>
</dbReference>
<evidence type="ECO:0000256" key="9">
    <source>
        <dbReference type="ARBA" id="ARBA00023157"/>
    </source>
</evidence>
<keyword evidence="10" id="KW-0325">Glycoprotein</keyword>
<comment type="caution">
    <text evidence="14">The sequence shown here is derived from an EMBL/GenBank/DDBJ whole genome shotgun (WGS) entry which is preliminary data.</text>
</comment>
<dbReference type="SUPFAM" id="SSF82866">
    <property type="entry name" value="Multidrug efflux transporter AcrB transmembrane domain"/>
    <property type="match status" value="1"/>
</dbReference>
<feature type="region of interest" description="Disordered" evidence="11">
    <location>
        <begin position="898"/>
        <end position="1007"/>
    </location>
</feature>
<keyword evidence="3" id="KW-0813">Transport</keyword>
<reference evidence="14 15" key="1">
    <citation type="submission" date="2017-12" db="EMBL/GenBank/DDBJ databases">
        <title>Genome Sequence of the Amphotericin B-resistant Candida duobushaemulonii strain, B09383.</title>
        <authorList>
            <person name="Chow N.A."/>
            <person name="Gade L."/>
            <person name="Batra D."/>
            <person name="Rowe L.A."/>
            <person name="Loparev V.N."/>
            <person name="Litvintseva A.P."/>
        </authorList>
    </citation>
    <scope>NUCLEOTIDE SEQUENCE [LARGE SCALE GENOMIC DNA]</scope>
    <source>
        <strain evidence="14 15">B09383</strain>
    </source>
</reference>
<accession>A0A2V1AAX6</accession>
<evidence type="ECO:0000256" key="8">
    <source>
        <dbReference type="ARBA" id="ARBA00023136"/>
    </source>
</evidence>
<feature type="compositionally biased region" description="Basic and acidic residues" evidence="11">
    <location>
        <begin position="1425"/>
        <end position="1435"/>
    </location>
</feature>
<evidence type="ECO:0000256" key="10">
    <source>
        <dbReference type="ARBA" id="ARBA00023180"/>
    </source>
</evidence>
<feature type="compositionally biased region" description="Gly residues" evidence="11">
    <location>
        <begin position="1022"/>
        <end position="1034"/>
    </location>
</feature>
<feature type="transmembrane region" description="Helical" evidence="12">
    <location>
        <begin position="312"/>
        <end position="330"/>
    </location>
</feature>
<dbReference type="InterPro" id="IPR053958">
    <property type="entry name" value="HMGCR/SNAP/NPC1-like_SSD"/>
</dbReference>
<keyword evidence="8 12" id="KW-0472">Membrane</keyword>
<feature type="region of interest" description="Disordered" evidence="11">
    <location>
        <begin position="849"/>
        <end position="879"/>
    </location>
</feature>
<feature type="compositionally biased region" description="Basic residues" evidence="11">
    <location>
        <begin position="924"/>
        <end position="941"/>
    </location>
</feature>
<feature type="compositionally biased region" description="Polar residues" evidence="11">
    <location>
        <begin position="1144"/>
        <end position="1154"/>
    </location>
</feature>
<dbReference type="InterPro" id="IPR053956">
    <property type="entry name" value="NPC1_MLD"/>
</dbReference>
<feature type="compositionally biased region" description="Low complexity" evidence="11">
    <location>
        <begin position="1294"/>
        <end position="1307"/>
    </location>
</feature>
<evidence type="ECO:0000313" key="15">
    <source>
        <dbReference type="Proteomes" id="UP000244406"/>
    </source>
</evidence>
<feature type="compositionally biased region" description="Basic and acidic residues" evidence="11">
    <location>
        <begin position="1193"/>
        <end position="1215"/>
    </location>
</feature>
<name>A0A2V1AAX6_9ASCO</name>
<evidence type="ECO:0000256" key="5">
    <source>
        <dbReference type="ARBA" id="ARBA00022729"/>
    </source>
</evidence>
<dbReference type="Proteomes" id="UP000244406">
    <property type="component" value="Unassembled WGS sequence"/>
</dbReference>
<feature type="transmembrane region" description="Helical" evidence="12">
    <location>
        <begin position="420"/>
        <end position="441"/>
    </location>
</feature>
<feature type="compositionally biased region" description="Gly residues" evidence="11">
    <location>
        <begin position="948"/>
        <end position="967"/>
    </location>
</feature>
<feature type="compositionally biased region" description="Polar residues" evidence="11">
    <location>
        <begin position="863"/>
        <end position="874"/>
    </location>
</feature>
<dbReference type="FunFam" id="1.20.1640.10:FF:000008">
    <property type="entry name" value="NPC intracellular cholesterol transporter 1"/>
    <property type="match status" value="1"/>
</dbReference>
<evidence type="ECO:0000256" key="4">
    <source>
        <dbReference type="ARBA" id="ARBA00022692"/>
    </source>
</evidence>
<keyword evidence="5" id="KW-0732">Signal</keyword>
<evidence type="ECO:0000259" key="13">
    <source>
        <dbReference type="PROSITE" id="PS50156"/>
    </source>
</evidence>
<feature type="region of interest" description="Disordered" evidence="11">
    <location>
        <begin position="1294"/>
        <end position="1388"/>
    </location>
</feature>
<keyword evidence="4 12" id="KW-0812">Transmembrane</keyword>
<evidence type="ECO:0000256" key="6">
    <source>
        <dbReference type="ARBA" id="ARBA00022989"/>
    </source>
</evidence>
<evidence type="ECO:0000256" key="11">
    <source>
        <dbReference type="SAM" id="MobiDB-lite"/>
    </source>
</evidence>
<feature type="compositionally biased region" description="Basic and acidic residues" evidence="11">
    <location>
        <begin position="1461"/>
        <end position="1472"/>
    </location>
</feature>
<comment type="subcellular location">
    <subcellularLocation>
        <location evidence="1">Endomembrane system</location>
        <topology evidence="1">Multi-pass membrane protein</topology>
    </subcellularLocation>
</comment>
<dbReference type="GO" id="GO:0012505">
    <property type="term" value="C:endomembrane system"/>
    <property type="evidence" value="ECO:0007669"/>
    <property type="project" value="UniProtKB-SubCell"/>
</dbReference>
<dbReference type="SUPFAM" id="SSF81296">
    <property type="entry name" value="E set domains"/>
    <property type="match status" value="1"/>
</dbReference>
<evidence type="ECO:0000256" key="2">
    <source>
        <dbReference type="ARBA" id="ARBA00005585"/>
    </source>
</evidence>
<feature type="transmembrane region" description="Helical" evidence="12">
    <location>
        <begin position="453"/>
        <end position="478"/>
    </location>
</feature>
<evidence type="ECO:0000256" key="1">
    <source>
        <dbReference type="ARBA" id="ARBA00004127"/>
    </source>
</evidence>
<keyword evidence="6 12" id="KW-1133">Transmembrane helix</keyword>
<keyword evidence="15" id="KW-1185">Reference proteome</keyword>